<dbReference type="Proteomes" id="UP000230002">
    <property type="component" value="Unassembled WGS sequence"/>
</dbReference>
<keyword evidence="2" id="KW-1185">Reference proteome</keyword>
<dbReference type="InterPro" id="IPR036420">
    <property type="entry name" value="BRCT_dom_sf"/>
</dbReference>
<dbReference type="SUPFAM" id="SSF52113">
    <property type="entry name" value="BRCT domain"/>
    <property type="match status" value="1"/>
</dbReference>
<evidence type="ECO:0000313" key="2">
    <source>
        <dbReference type="Proteomes" id="UP000230002"/>
    </source>
</evidence>
<comment type="caution">
    <text evidence="1">The sequence shown here is derived from an EMBL/GenBank/DDBJ whole genome shotgun (WGS) entry which is preliminary data.</text>
</comment>
<accession>A0A2G8SHR5</accession>
<gene>
    <name evidence="1" type="ORF">GSI_04753</name>
</gene>
<evidence type="ECO:0008006" key="3">
    <source>
        <dbReference type="Google" id="ProtNLM"/>
    </source>
</evidence>
<proteinExistence type="predicted"/>
<reference evidence="1 2" key="1">
    <citation type="journal article" date="2015" name="Sci. Rep.">
        <title>Chromosome-level genome map provides insights into diverse defense mechanisms in the medicinal fungus Ganoderma sinense.</title>
        <authorList>
            <person name="Zhu Y."/>
            <person name="Xu J."/>
            <person name="Sun C."/>
            <person name="Zhou S."/>
            <person name="Xu H."/>
            <person name="Nelson D.R."/>
            <person name="Qian J."/>
            <person name="Song J."/>
            <person name="Luo H."/>
            <person name="Xiang L."/>
            <person name="Li Y."/>
            <person name="Xu Z."/>
            <person name="Ji A."/>
            <person name="Wang L."/>
            <person name="Lu S."/>
            <person name="Hayward A."/>
            <person name="Sun W."/>
            <person name="Li X."/>
            <person name="Schwartz D.C."/>
            <person name="Wang Y."/>
            <person name="Chen S."/>
        </authorList>
    </citation>
    <scope>NUCLEOTIDE SEQUENCE [LARGE SCALE GENOMIC DNA]</scope>
    <source>
        <strain evidence="1 2">ZZ0214-1</strain>
    </source>
</reference>
<dbReference type="OrthoDB" id="3197870at2759"/>
<dbReference type="AlphaFoldDB" id="A0A2G8SHR5"/>
<protein>
    <recommendedName>
        <fullName evidence="3">BRCT domain-containing protein</fullName>
    </recommendedName>
</protein>
<sequence length="248" mass="27685">MDLFSGNACFSPRVPAEVQKEWVQNGGSVANIHADKTCATYIFCDGEDDPWFSRLFQRSMAIFHWSWISAVVAAQFRLPISAYVLDGYSSAPPKPIRISEDEGDPHEDADRTLLSTPLRDLHAHTTLSPSAKSKSESVDIFARNCPEIDLRVVSRTRLGRGLTLSRRQLAPLRSQDESDELHERTLVHRTSHEDVDNVKDAFSALASSSGVISVSDALEALQHISTEKAAQFTPGTTYLDKEFRCWYT</sequence>
<name>A0A2G8SHR5_9APHY</name>
<evidence type="ECO:0000313" key="1">
    <source>
        <dbReference type="EMBL" id="PIL33303.1"/>
    </source>
</evidence>
<organism evidence="1 2">
    <name type="scientific">Ganoderma sinense ZZ0214-1</name>
    <dbReference type="NCBI Taxonomy" id="1077348"/>
    <lineage>
        <taxon>Eukaryota</taxon>
        <taxon>Fungi</taxon>
        <taxon>Dikarya</taxon>
        <taxon>Basidiomycota</taxon>
        <taxon>Agaricomycotina</taxon>
        <taxon>Agaricomycetes</taxon>
        <taxon>Polyporales</taxon>
        <taxon>Polyporaceae</taxon>
        <taxon>Ganoderma</taxon>
    </lineage>
</organism>
<dbReference type="EMBL" id="AYKW01000008">
    <property type="protein sequence ID" value="PIL33303.1"/>
    <property type="molecule type" value="Genomic_DNA"/>
</dbReference>